<name>A0A7I4AXN6_PHYPA</name>
<gene>
    <name evidence="1" type="primary">LOC112292863</name>
</gene>
<keyword evidence="2" id="KW-1185">Reference proteome</keyword>
<dbReference type="EMBL" id="ABEU02000015">
    <property type="status" value="NOT_ANNOTATED_CDS"/>
    <property type="molecule type" value="Genomic_DNA"/>
</dbReference>
<sequence>MFISMMKVLLDADEVKEMAEMLTDSSEIVGFRLLHNLKMKFSEFRDSTEGRIVNNRGDPLPLQACCQRALFLVV</sequence>
<dbReference type="AlphaFoldDB" id="A0A7I4AXN6"/>
<dbReference type="Gramene" id="Pp3c15_22800V3.3">
    <property type="protein sequence ID" value="Pp3c15_22800V3.3"/>
    <property type="gene ID" value="Pp3c15_22800"/>
</dbReference>
<dbReference type="Proteomes" id="UP000006727">
    <property type="component" value="Chromosome 15"/>
</dbReference>
<proteinExistence type="predicted"/>
<protein>
    <submittedName>
        <fullName evidence="1">Uncharacterized protein</fullName>
    </submittedName>
</protein>
<reference evidence="1" key="3">
    <citation type="submission" date="2020-12" db="UniProtKB">
        <authorList>
            <consortium name="EnsemblPlants"/>
        </authorList>
    </citation>
    <scope>IDENTIFICATION</scope>
</reference>
<reference evidence="1 2" key="1">
    <citation type="journal article" date="2008" name="Science">
        <title>The Physcomitrella genome reveals evolutionary insights into the conquest of land by plants.</title>
        <authorList>
            <person name="Rensing S."/>
            <person name="Lang D."/>
            <person name="Zimmer A."/>
            <person name="Terry A."/>
            <person name="Salamov A."/>
            <person name="Shapiro H."/>
            <person name="Nishiyama T."/>
            <person name="Perroud P.-F."/>
            <person name="Lindquist E."/>
            <person name="Kamisugi Y."/>
            <person name="Tanahashi T."/>
            <person name="Sakakibara K."/>
            <person name="Fujita T."/>
            <person name="Oishi K."/>
            <person name="Shin-I T."/>
            <person name="Kuroki Y."/>
            <person name="Toyoda A."/>
            <person name="Suzuki Y."/>
            <person name="Hashimoto A."/>
            <person name="Yamaguchi K."/>
            <person name="Sugano A."/>
            <person name="Kohara Y."/>
            <person name="Fujiyama A."/>
            <person name="Anterola A."/>
            <person name="Aoki S."/>
            <person name="Ashton N."/>
            <person name="Barbazuk W.B."/>
            <person name="Barker E."/>
            <person name="Bennetzen J."/>
            <person name="Bezanilla M."/>
            <person name="Blankenship R."/>
            <person name="Cho S.H."/>
            <person name="Dutcher S."/>
            <person name="Estelle M."/>
            <person name="Fawcett J.A."/>
            <person name="Gundlach H."/>
            <person name="Hanada K."/>
            <person name="Heyl A."/>
            <person name="Hicks K.A."/>
            <person name="Hugh J."/>
            <person name="Lohr M."/>
            <person name="Mayer K."/>
            <person name="Melkozernov A."/>
            <person name="Murata T."/>
            <person name="Nelson D."/>
            <person name="Pils B."/>
            <person name="Prigge M."/>
            <person name="Reiss B."/>
            <person name="Renner T."/>
            <person name="Rombauts S."/>
            <person name="Rushton P."/>
            <person name="Sanderfoot A."/>
            <person name="Schween G."/>
            <person name="Shiu S.-H."/>
            <person name="Stueber K."/>
            <person name="Theodoulou F.L."/>
            <person name="Tu H."/>
            <person name="Van de Peer Y."/>
            <person name="Verrier P.J."/>
            <person name="Waters E."/>
            <person name="Wood A."/>
            <person name="Yang L."/>
            <person name="Cove D."/>
            <person name="Cuming A."/>
            <person name="Hasebe M."/>
            <person name="Lucas S."/>
            <person name="Mishler D.B."/>
            <person name="Reski R."/>
            <person name="Grigoriev I."/>
            <person name="Quatrano R.S."/>
            <person name="Boore J.L."/>
        </authorList>
    </citation>
    <scope>NUCLEOTIDE SEQUENCE [LARGE SCALE GENOMIC DNA]</scope>
    <source>
        <strain evidence="1 2">cv. Gransden 2004</strain>
    </source>
</reference>
<evidence type="ECO:0000313" key="1">
    <source>
        <dbReference type="EnsemblPlants" id="Pp3c15_22800V3.3"/>
    </source>
</evidence>
<dbReference type="EnsemblPlants" id="Pp3c15_22800V3.3">
    <property type="protein sequence ID" value="Pp3c15_22800V3.3"/>
    <property type="gene ID" value="Pp3c15_22800"/>
</dbReference>
<accession>A0A7I4AXN6</accession>
<reference evidence="1 2" key="2">
    <citation type="journal article" date="2018" name="Plant J.">
        <title>The Physcomitrella patens chromosome-scale assembly reveals moss genome structure and evolution.</title>
        <authorList>
            <person name="Lang D."/>
            <person name="Ullrich K.K."/>
            <person name="Murat F."/>
            <person name="Fuchs J."/>
            <person name="Jenkins J."/>
            <person name="Haas F.B."/>
            <person name="Piednoel M."/>
            <person name="Gundlach H."/>
            <person name="Van Bel M."/>
            <person name="Meyberg R."/>
            <person name="Vives C."/>
            <person name="Morata J."/>
            <person name="Symeonidi A."/>
            <person name="Hiss M."/>
            <person name="Muchero W."/>
            <person name="Kamisugi Y."/>
            <person name="Saleh O."/>
            <person name="Blanc G."/>
            <person name="Decker E.L."/>
            <person name="van Gessel N."/>
            <person name="Grimwood J."/>
            <person name="Hayes R.D."/>
            <person name="Graham S.W."/>
            <person name="Gunter L.E."/>
            <person name="McDaniel S.F."/>
            <person name="Hoernstein S.N.W."/>
            <person name="Larsson A."/>
            <person name="Li F.W."/>
            <person name="Perroud P.F."/>
            <person name="Phillips J."/>
            <person name="Ranjan P."/>
            <person name="Rokshar D.S."/>
            <person name="Rothfels C.J."/>
            <person name="Schneider L."/>
            <person name="Shu S."/>
            <person name="Stevenson D.W."/>
            <person name="Thummler F."/>
            <person name="Tillich M."/>
            <person name="Villarreal Aguilar J.C."/>
            <person name="Widiez T."/>
            <person name="Wong G.K."/>
            <person name="Wymore A."/>
            <person name="Zhang Y."/>
            <person name="Zimmer A.D."/>
            <person name="Quatrano R.S."/>
            <person name="Mayer K.F.X."/>
            <person name="Goodstein D."/>
            <person name="Casacuberta J.M."/>
            <person name="Vandepoele K."/>
            <person name="Reski R."/>
            <person name="Cuming A.C."/>
            <person name="Tuskan G.A."/>
            <person name="Maumus F."/>
            <person name="Salse J."/>
            <person name="Schmutz J."/>
            <person name="Rensing S.A."/>
        </authorList>
    </citation>
    <scope>NUCLEOTIDE SEQUENCE [LARGE SCALE GENOMIC DNA]</scope>
    <source>
        <strain evidence="1 2">cv. Gransden 2004</strain>
    </source>
</reference>
<evidence type="ECO:0000313" key="2">
    <source>
        <dbReference type="Proteomes" id="UP000006727"/>
    </source>
</evidence>
<organism evidence="1 2">
    <name type="scientific">Physcomitrium patens</name>
    <name type="common">Spreading-leaved earth moss</name>
    <name type="synonym">Physcomitrella patens</name>
    <dbReference type="NCBI Taxonomy" id="3218"/>
    <lineage>
        <taxon>Eukaryota</taxon>
        <taxon>Viridiplantae</taxon>
        <taxon>Streptophyta</taxon>
        <taxon>Embryophyta</taxon>
        <taxon>Bryophyta</taxon>
        <taxon>Bryophytina</taxon>
        <taxon>Bryopsida</taxon>
        <taxon>Funariidae</taxon>
        <taxon>Funariales</taxon>
        <taxon>Funariaceae</taxon>
        <taxon>Physcomitrium</taxon>
    </lineage>
</organism>